<evidence type="ECO:0008006" key="3">
    <source>
        <dbReference type="Google" id="ProtNLM"/>
    </source>
</evidence>
<dbReference type="RefSeq" id="WP_220681172.1">
    <property type="nucleotide sequence ID" value="NZ_CP037968.1"/>
</dbReference>
<dbReference type="Gene3D" id="3.40.50.620">
    <property type="entry name" value="HUPs"/>
    <property type="match status" value="1"/>
</dbReference>
<keyword evidence="2" id="KW-1185">Reference proteome</keyword>
<gene>
    <name evidence="1" type="ORF">E2N92_10740</name>
</gene>
<dbReference type="AlphaFoldDB" id="A0A8G1A2G7"/>
<evidence type="ECO:0000313" key="1">
    <source>
        <dbReference type="EMBL" id="QYZ79865.1"/>
    </source>
</evidence>
<reference evidence="1" key="2">
    <citation type="submission" date="2019-03" db="EMBL/GenBank/DDBJ databases">
        <authorList>
            <person name="Chen S.-C."/>
            <person name="Wu S.-Y."/>
            <person name="Lai M.-C."/>
        </authorList>
    </citation>
    <scope>NUCLEOTIDE SEQUENCE</scope>
    <source>
        <strain evidence="1">ML15</strain>
    </source>
</reference>
<dbReference type="EMBL" id="CP037968">
    <property type="protein sequence ID" value="QYZ79865.1"/>
    <property type="molecule type" value="Genomic_DNA"/>
</dbReference>
<dbReference type="SUPFAM" id="SSF52402">
    <property type="entry name" value="Adenine nucleotide alpha hydrolases-like"/>
    <property type="match status" value="1"/>
</dbReference>
<protein>
    <recommendedName>
        <fullName evidence="3">Asparagine synthetase domain-containing protein</fullName>
    </recommendedName>
</protein>
<dbReference type="InterPro" id="IPR014729">
    <property type="entry name" value="Rossmann-like_a/b/a_fold"/>
</dbReference>
<proteinExistence type="predicted"/>
<accession>A0A8G1A2G7</accession>
<evidence type="ECO:0000313" key="2">
    <source>
        <dbReference type="Proteomes" id="UP000826709"/>
    </source>
</evidence>
<dbReference type="Proteomes" id="UP000826709">
    <property type="component" value="Chromosome"/>
</dbReference>
<organism evidence="1 2">
    <name type="scientific">Methanofollis formosanus</name>
    <dbReference type="NCBI Taxonomy" id="299308"/>
    <lineage>
        <taxon>Archaea</taxon>
        <taxon>Methanobacteriati</taxon>
        <taxon>Methanobacteriota</taxon>
        <taxon>Stenosarchaea group</taxon>
        <taxon>Methanomicrobia</taxon>
        <taxon>Methanomicrobiales</taxon>
        <taxon>Methanomicrobiaceae</taxon>
        <taxon>Methanofollis</taxon>
    </lineage>
</organism>
<dbReference type="OrthoDB" id="8692at2157"/>
<name>A0A8G1A2G7_9EURY</name>
<dbReference type="KEGG" id="mfk:E2N92_10740"/>
<reference evidence="1" key="1">
    <citation type="journal article" date="2005" name="Int. J. Syst. Evol. Microbiol.">
        <title>Methanofollis formosanus sp. nov., isolated from a fish pond.</title>
        <authorList>
            <person name="Wu S.Y."/>
            <person name="Chen S.C."/>
            <person name="Lai M.C."/>
        </authorList>
    </citation>
    <scope>NUCLEOTIDE SEQUENCE</scope>
    <source>
        <strain evidence="1">ML15</strain>
    </source>
</reference>
<sequence length="426" mass="48632">MSMDPVQINQYLWCGFLPPREFPAWVSGCMTPESIGREYSLREAAERFDILFDALVELAPSGRHIIPLSGGWDSRAILGALLERIDSDQITTVTFGVPGHLDYDLGKIVADLAGVNHHTLDLRSIDFTWETLRESVLASPWAPVPDVMFNSFCRNLVSSTSDTIWSGFLGDALTGLQPSDMSMTYDEKTKKFSEKLRRSKSQQIHAIDFNPDEVCRSPQNLPANIIDHEKIQRSWHVYCVAFSEAPIVTPTEKWDDWGALIGKERNGARVIAPFADSAWGGYWLAAPRKVRKGQNLYVEMLNLKFPKLFSLPGKINYGTRWSHGVHAMIQKWVYIFRSQMQARAPQFGIRSSLMANYLDYNEMFRNREDYQATLGTAFEYLRDNQVVPWLDLDMLWEEHMRRRKDHGDAFCVLLGLAANCVENPLE</sequence>